<accession>B4S6Y4</accession>
<evidence type="ECO:0000259" key="2">
    <source>
        <dbReference type="PROSITE" id="PS51462"/>
    </source>
</evidence>
<name>B4S6Y4_PROA2</name>
<dbReference type="HOGENOM" id="CLU_037162_16_2_10"/>
<dbReference type="Pfam" id="PF00293">
    <property type="entry name" value="NUDIX"/>
    <property type="match status" value="1"/>
</dbReference>
<proteinExistence type="predicted"/>
<dbReference type="AlphaFoldDB" id="B4S6Y4"/>
<dbReference type="Proteomes" id="UP000002725">
    <property type="component" value="Chromosome"/>
</dbReference>
<dbReference type="InterPro" id="IPR020476">
    <property type="entry name" value="Nudix_hydrolase"/>
</dbReference>
<dbReference type="PANTHER" id="PTHR43736:SF1">
    <property type="entry name" value="DIHYDRONEOPTERIN TRIPHOSPHATE DIPHOSPHATASE"/>
    <property type="match status" value="1"/>
</dbReference>
<protein>
    <submittedName>
        <fullName evidence="3">NUDIX hydrolase</fullName>
    </submittedName>
</protein>
<gene>
    <name evidence="3" type="ordered locus">Paes_0774</name>
</gene>
<dbReference type="PROSITE" id="PS51462">
    <property type="entry name" value="NUDIX"/>
    <property type="match status" value="1"/>
</dbReference>
<dbReference type="CDD" id="cd02883">
    <property type="entry name" value="NUDIX_Hydrolase"/>
    <property type="match status" value="1"/>
</dbReference>
<dbReference type="SUPFAM" id="SSF55811">
    <property type="entry name" value="Nudix"/>
    <property type="match status" value="1"/>
</dbReference>
<evidence type="ECO:0000313" key="3">
    <source>
        <dbReference type="EMBL" id="ACF45821.1"/>
    </source>
</evidence>
<organism evidence="3 4">
    <name type="scientific">Prosthecochloris aestuarii (strain DSM 271 / SK 413)</name>
    <dbReference type="NCBI Taxonomy" id="290512"/>
    <lineage>
        <taxon>Bacteria</taxon>
        <taxon>Pseudomonadati</taxon>
        <taxon>Chlorobiota</taxon>
        <taxon>Chlorobiia</taxon>
        <taxon>Chlorobiales</taxon>
        <taxon>Chlorobiaceae</taxon>
        <taxon>Prosthecochloris</taxon>
    </lineage>
</organism>
<dbReference type="PRINTS" id="PR00502">
    <property type="entry name" value="NUDIXFAMILY"/>
</dbReference>
<evidence type="ECO:0000256" key="1">
    <source>
        <dbReference type="ARBA" id="ARBA00022801"/>
    </source>
</evidence>
<dbReference type="Gene3D" id="2.20.70.10">
    <property type="match status" value="1"/>
</dbReference>
<dbReference type="KEGG" id="paa:Paes_0774"/>
<dbReference type="InterPro" id="IPR029401">
    <property type="entry name" value="Nudix_N"/>
</dbReference>
<dbReference type="InterPro" id="IPR000086">
    <property type="entry name" value="NUDIX_hydrolase_dom"/>
</dbReference>
<keyword evidence="4" id="KW-1185">Reference proteome</keyword>
<dbReference type="Gene3D" id="3.90.79.10">
    <property type="entry name" value="Nucleoside Triphosphate Pyrophosphohydrolase"/>
    <property type="match status" value="1"/>
</dbReference>
<dbReference type="EMBL" id="CP001108">
    <property type="protein sequence ID" value="ACF45821.1"/>
    <property type="molecule type" value="Genomic_DNA"/>
</dbReference>
<feature type="domain" description="Nudix hydrolase" evidence="2">
    <location>
        <begin position="36"/>
        <end position="164"/>
    </location>
</feature>
<reference evidence="3" key="1">
    <citation type="submission" date="2008-06" db="EMBL/GenBank/DDBJ databases">
        <title>Complete sequence of chromosome of Prosthecochloris aestuarii DSM 271.</title>
        <authorList>
            <consortium name="US DOE Joint Genome Institute"/>
            <person name="Lucas S."/>
            <person name="Copeland A."/>
            <person name="Lapidus A."/>
            <person name="Glavina del Rio T."/>
            <person name="Dalin E."/>
            <person name="Tice H."/>
            <person name="Bruce D."/>
            <person name="Goodwin L."/>
            <person name="Pitluck S."/>
            <person name="Schmutz J."/>
            <person name="Larimer F."/>
            <person name="Land M."/>
            <person name="Hauser L."/>
            <person name="Kyrpides N."/>
            <person name="Anderson I."/>
            <person name="Liu Z."/>
            <person name="Li T."/>
            <person name="Zhao F."/>
            <person name="Overmann J."/>
            <person name="Bryant D.A."/>
            <person name="Richardson P."/>
        </authorList>
    </citation>
    <scope>NUCLEOTIDE SEQUENCE [LARGE SCALE GENOMIC DNA]</scope>
    <source>
        <strain evidence="3">DSM 271</strain>
    </source>
</reference>
<dbReference type="PANTHER" id="PTHR43736">
    <property type="entry name" value="ADP-RIBOSE PYROPHOSPHATASE"/>
    <property type="match status" value="1"/>
</dbReference>
<dbReference type="Pfam" id="PF14803">
    <property type="entry name" value="Zn_ribbon_Nudix"/>
    <property type="match status" value="1"/>
</dbReference>
<dbReference type="eggNOG" id="COG1051">
    <property type="taxonomic scope" value="Bacteria"/>
</dbReference>
<dbReference type="GO" id="GO:0016787">
    <property type="term" value="F:hydrolase activity"/>
    <property type="evidence" value="ECO:0007669"/>
    <property type="project" value="UniProtKB-KW"/>
</dbReference>
<evidence type="ECO:0000313" key="4">
    <source>
        <dbReference type="Proteomes" id="UP000002725"/>
    </source>
</evidence>
<sequence length="171" mass="19560">MHVYTYCPVCGSPLTTAEIENRTRKRCPSCQWIHYENPLPVAIAYTVNDHNELLVVRRAHQPGYNEWALPGGFIEAGETPEEGCLRELLEETSLTGTIDNLVGAYHRHTDLYGSLLVIAYKVIITSNTLRINHELFEADFYPLEEIPTINIPLHKQIIQEAQSHEHLRSLR</sequence>
<dbReference type="InterPro" id="IPR015797">
    <property type="entry name" value="NUDIX_hydrolase-like_dom_sf"/>
</dbReference>
<keyword evidence="1 3" id="KW-0378">Hydrolase</keyword>
<dbReference type="STRING" id="290512.Paes_0774"/>
<dbReference type="RefSeq" id="WP_012505358.1">
    <property type="nucleotide sequence ID" value="NC_011059.1"/>
</dbReference>